<dbReference type="GeneID" id="98054788"/>
<dbReference type="GO" id="GO:0000160">
    <property type="term" value="P:phosphorelay signal transduction system"/>
    <property type="evidence" value="ECO:0007669"/>
    <property type="project" value="InterPro"/>
</dbReference>
<dbReference type="Pfam" id="PF00072">
    <property type="entry name" value="Response_reg"/>
    <property type="match status" value="1"/>
</dbReference>
<dbReference type="InterPro" id="IPR058245">
    <property type="entry name" value="NreC/VraR/RcsB-like_REC"/>
</dbReference>
<dbReference type="PANTHER" id="PTHR43214:SF24">
    <property type="entry name" value="TRANSCRIPTIONAL REGULATORY PROTEIN NARL-RELATED"/>
    <property type="match status" value="1"/>
</dbReference>
<evidence type="ECO:0000256" key="3">
    <source>
        <dbReference type="ARBA" id="ARBA00023125"/>
    </source>
</evidence>
<dbReference type="PANTHER" id="PTHR43214">
    <property type="entry name" value="TWO-COMPONENT RESPONSE REGULATOR"/>
    <property type="match status" value="1"/>
</dbReference>
<dbReference type="SMART" id="SM00448">
    <property type="entry name" value="REC"/>
    <property type="match status" value="1"/>
</dbReference>
<accession>A0A852WHN9</accession>
<dbReference type="InterPro" id="IPR039420">
    <property type="entry name" value="WalR-like"/>
</dbReference>
<dbReference type="GO" id="GO:0006355">
    <property type="term" value="P:regulation of DNA-templated transcription"/>
    <property type="evidence" value="ECO:0007669"/>
    <property type="project" value="InterPro"/>
</dbReference>
<evidence type="ECO:0000313" key="8">
    <source>
        <dbReference type="EMBL" id="NYG04842.1"/>
    </source>
</evidence>
<dbReference type="PRINTS" id="PR00038">
    <property type="entry name" value="HTHLUXR"/>
</dbReference>
<feature type="modified residue" description="4-aspartylphosphate" evidence="5">
    <location>
        <position position="68"/>
    </location>
</feature>
<dbReference type="RefSeq" id="WP_062395884.1">
    <property type="nucleotide sequence ID" value="NZ_BAAAJZ010000004.1"/>
</dbReference>
<evidence type="ECO:0000256" key="4">
    <source>
        <dbReference type="ARBA" id="ARBA00023163"/>
    </source>
</evidence>
<evidence type="ECO:0000256" key="1">
    <source>
        <dbReference type="ARBA" id="ARBA00022553"/>
    </source>
</evidence>
<dbReference type="SMART" id="SM00421">
    <property type="entry name" value="HTH_LUXR"/>
    <property type="match status" value="1"/>
</dbReference>
<evidence type="ECO:0000256" key="2">
    <source>
        <dbReference type="ARBA" id="ARBA00023015"/>
    </source>
</evidence>
<dbReference type="SUPFAM" id="SSF52172">
    <property type="entry name" value="CheY-like"/>
    <property type="match status" value="1"/>
</dbReference>
<dbReference type="Pfam" id="PF00196">
    <property type="entry name" value="GerE"/>
    <property type="match status" value="1"/>
</dbReference>
<comment type="caution">
    <text evidence="8">The sequence shown here is derived from an EMBL/GenBank/DDBJ whole genome shotgun (WGS) entry which is preliminary data.</text>
</comment>
<dbReference type="PROSITE" id="PS50043">
    <property type="entry name" value="HTH_LUXR_2"/>
    <property type="match status" value="1"/>
</dbReference>
<keyword evidence="2" id="KW-0805">Transcription regulation</keyword>
<keyword evidence="1 5" id="KW-0597">Phosphoprotein</keyword>
<dbReference type="InterPro" id="IPR011006">
    <property type="entry name" value="CheY-like_superfamily"/>
</dbReference>
<dbReference type="Proteomes" id="UP000549695">
    <property type="component" value="Unassembled WGS sequence"/>
</dbReference>
<keyword evidence="9" id="KW-1185">Reference proteome</keyword>
<feature type="domain" description="Response regulatory" evidence="7">
    <location>
        <begin position="7"/>
        <end position="133"/>
    </location>
</feature>
<evidence type="ECO:0000259" key="7">
    <source>
        <dbReference type="PROSITE" id="PS50110"/>
    </source>
</evidence>
<dbReference type="EMBL" id="JACCCZ010000001">
    <property type="protein sequence ID" value="NYG04842.1"/>
    <property type="molecule type" value="Genomic_DNA"/>
</dbReference>
<feature type="domain" description="HTH luxR-type" evidence="6">
    <location>
        <begin position="165"/>
        <end position="230"/>
    </location>
</feature>
<evidence type="ECO:0000259" key="6">
    <source>
        <dbReference type="PROSITE" id="PS50043"/>
    </source>
</evidence>
<name>A0A852WHN9_PSEA5</name>
<dbReference type="InterPro" id="IPR016032">
    <property type="entry name" value="Sig_transdc_resp-reg_C-effctor"/>
</dbReference>
<sequence length="231" mass="24305">MTATAIRVLLVDDDPLVRSGLRVMLDGHALPGDGTGPVRRIQVVGDAGDGDEVPAAVAAGRPHVVLMDLRMRRVDGVAATREVTSRPDAPTVVVLTTFDADEHVVRALRAGASGFLLKDAAPEGIVEAVRAAADGDAVLSPAITRRLIGIVRGDGAGPVDRRRAARARLDRLADRERDVAEAVARGGSNADIAAELHMSVATVKSYVSRLLRELGLDNRVQIALLVRDAAD</sequence>
<dbReference type="AlphaFoldDB" id="A0A852WHN9"/>
<protein>
    <submittedName>
        <fullName evidence="8">DNA-binding NarL/FixJ family response regulator</fullName>
    </submittedName>
</protein>
<proteinExistence type="predicted"/>
<dbReference type="GO" id="GO:0003677">
    <property type="term" value="F:DNA binding"/>
    <property type="evidence" value="ECO:0007669"/>
    <property type="project" value="UniProtKB-KW"/>
</dbReference>
<gene>
    <name evidence="8" type="ORF">HDA37_005127</name>
</gene>
<keyword evidence="4" id="KW-0804">Transcription</keyword>
<dbReference type="CDD" id="cd06170">
    <property type="entry name" value="LuxR_C_like"/>
    <property type="match status" value="1"/>
</dbReference>
<dbReference type="InterPro" id="IPR001789">
    <property type="entry name" value="Sig_transdc_resp-reg_receiver"/>
</dbReference>
<dbReference type="SUPFAM" id="SSF46894">
    <property type="entry name" value="C-terminal effector domain of the bipartite response regulators"/>
    <property type="match status" value="1"/>
</dbReference>
<dbReference type="Gene3D" id="3.40.50.2300">
    <property type="match status" value="1"/>
</dbReference>
<dbReference type="InterPro" id="IPR000792">
    <property type="entry name" value="Tscrpt_reg_LuxR_C"/>
</dbReference>
<keyword evidence="3 8" id="KW-0238">DNA-binding</keyword>
<reference evidence="8 9" key="1">
    <citation type="submission" date="2020-07" db="EMBL/GenBank/DDBJ databases">
        <title>Sequencing the genomes of 1000 actinobacteria strains.</title>
        <authorList>
            <person name="Klenk H.-P."/>
        </authorList>
    </citation>
    <scope>NUCLEOTIDE SEQUENCE [LARGE SCALE GENOMIC DNA]</scope>
    <source>
        <strain evidence="8 9">DSM 44749</strain>
    </source>
</reference>
<evidence type="ECO:0000256" key="5">
    <source>
        <dbReference type="PROSITE-ProRule" id="PRU00169"/>
    </source>
</evidence>
<dbReference type="CDD" id="cd17535">
    <property type="entry name" value="REC_NarL-like"/>
    <property type="match status" value="1"/>
</dbReference>
<organism evidence="8 9">
    <name type="scientific">Pseudonocardia alni</name>
    <name type="common">Amycolata alni</name>
    <dbReference type="NCBI Taxonomy" id="33907"/>
    <lineage>
        <taxon>Bacteria</taxon>
        <taxon>Bacillati</taxon>
        <taxon>Actinomycetota</taxon>
        <taxon>Actinomycetes</taxon>
        <taxon>Pseudonocardiales</taxon>
        <taxon>Pseudonocardiaceae</taxon>
        <taxon>Pseudonocardia</taxon>
    </lineage>
</organism>
<dbReference type="PROSITE" id="PS50110">
    <property type="entry name" value="RESPONSE_REGULATORY"/>
    <property type="match status" value="1"/>
</dbReference>
<evidence type="ECO:0000313" key="9">
    <source>
        <dbReference type="Proteomes" id="UP000549695"/>
    </source>
</evidence>